<feature type="compositionally biased region" description="Low complexity" evidence="1">
    <location>
        <begin position="410"/>
        <end position="423"/>
    </location>
</feature>
<dbReference type="EMBL" id="QCYY01001119">
    <property type="protein sequence ID" value="ROT80467.1"/>
    <property type="molecule type" value="Genomic_DNA"/>
</dbReference>
<dbReference type="Gene3D" id="2.10.10.10">
    <property type="entry name" value="Fibronectin, type II, collagen-binding"/>
    <property type="match status" value="1"/>
</dbReference>
<dbReference type="InterPro" id="IPR036943">
    <property type="entry name" value="FN_type2_sf"/>
</dbReference>
<feature type="signal peptide" evidence="2">
    <location>
        <begin position="1"/>
        <end position="18"/>
    </location>
</feature>
<feature type="region of interest" description="Disordered" evidence="1">
    <location>
        <begin position="476"/>
        <end position="534"/>
    </location>
</feature>
<feature type="region of interest" description="Disordered" evidence="1">
    <location>
        <begin position="402"/>
        <end position="423"/>
    </location>
</feature>
<evidence type="ECO:0000313" key="4">
    <source>
        <dbReference type="Proteomes" id="UP000283509"/>
    </source>
</evidence>
<proteinExistence type="predicted"/>
<evidence type="ECO:0000256" key="2">
    <source>
        <dbReference type="SAM" id="SignalP"/>
    </source>
</evidence>
<name>A0A3R7PXT9_PENVA</name>
<gene>
    <name evidence="3" type="ORF">C7M84_000803</name>
</gene>
<reference evidence="3 4" key="2">
    <citation type="submission" date="2019-01" db="EMBL/GenBank/DDBJ databases">
        <title>The decoding of complex shrimp genome reveals the adaptation for benthos swimmer, frequently molting mechanism and breeding impact on genome.</title>
        <authorList>
            <person name="Sun Y."/>
            <person name="Gao Y."/>
            <person name="Yu Y."/>
        </authorList>
    </citation>
    <scope>NUCLEOTIDE SEQUENCE [LARGE SCALE GENOMIC DNA]</scope>
    <source>
        <tissue evidence="3">Muscle</tissue>
    </source>
</reference>
<accession>A0A3R7PXT9</accession>
<keyword evidence="2" id="KW-0732">Signal</keyword>
<reference evidence="3 4" key="1">
    <citation type="submission" date="2018-04" db="EMBL/GenBank/DDBJ databases">
        <authorList>
            <person name="Zhang X."/>
            <person name="Yuan J."/>
            <person name="Li F."/>
            <person name="Xiang J."/>
        </authorList>
    </citation>
    <scope>NUCLEOTIDE SEQUENCE [LARGE SCALE GENOMIC DNA]</scope>
    <source>
        <tissue evidence="3">Muscle</tissue>
    </source>
</reference>
<keyword evidence="4" id="KW-1185">Reference proteome</keyword>
<sequence length="555" mass="59919">MRRLLLLGVILLLQEGEGVKEDLADSVTCRLNLTEKFVNPPTDVETESGAFYGNNVIAGCFLSRVVLTCNASLYFHFQSVHEPRREVVLRCGMTGRWMLIHPYPDDVGLFSDEPGVFGCAEDIKCSSSRILESDLMVTSEPNVTVSIEKREVDLVDNAIAVLAGTKLGLEGRRPSSVHLECLDPRALIWSSAGATNSVTVDCNAYGRWDWKEAFCFPACKTERGQACRLPFVYKGVEYNACAPLALEPQSLAFRCGVVYNVTHPSDLQVCDMSEETSICSKGNGCLSLVVAGGPDCSLKLHVPDPAALSIRPYRSRFSPNFIASEGLLTVQGCVNEALYFECADRQSSVHCGSQASRSMVLSSGSSMPCARRNLRWKYRYRHLWFHHFPTYTAQCVGSATSNPATSVPDATRSTASSRGTTSAVSTTVSTTVSTIVSTTVSTTTSTSLSTTRSTSPATTFAPTSSKFTTTFATTTMSETTTAPETTTTLETTSASATTTAPTTTTASATIRTPDTTTASTTTTPITTPIFNTTTTSEQDNGMYVRIYLPPTHIHT</sequence>
<comment type="caution">
    <text evidence="3">The sequence shown here is derived from an EMBL/GenBank/DDBJ whole genome shotgun (WGS) entry which is preliminary data.</text>
</comment>
<dbReference type="AlphaFoldDB" id="A0A3R7PXT9"/>
<feature type="region of interest" description="Disordered" evidence="1">
    <location>
        <begin position="441"/>
        <end position="461"/>
    </location>
</feature>
<organism evidence="3 4">
    <name type="scientific">Penaeus vannamei</name>
    <name type="common">Whiteleg shrimp</name>
    <name type="synonym">Litopenaeus vannamei</name>
    <dbReference type="NCBI Taxonomy" id="6689"/>
    <lineage>
        <taxon>Eukaryota</taxon>
        <taxon>Metazoa</taxon>
        <taxon>Ecdysozoa</taxon>
        <taxon>Arthropoda</taxon>
        <taxon>Crustacea</taxon>
        <taxon>Multicrustacea</taxon>
        <taxon>Malacostraca</taxon>
        <taxon>Eumalacostraca</taxon>
        <taxon>Eucarida</taxon>
        <taxon>Decapoda</taxon>
        <taxon>Dendrobranchiata</taxon>
        <taxon>Penaeoidea</taxon>
        <taxon>Penaeidae</taxon>
        <taxon>Penaeus</taxon>
    </lineage>
</organism>
<evidence type="ECO:0000256" key="1">
    <source>
        <dbReference type="SAM" id="MobiDB-lite"/>
    </source>
</evidence>
<evidence type="ECO:0000313" key="3">
    <source>
        <dbReference type="EMBL" id="ROT80467.1"/>
    </source>
</evidence>
<feature type="chain" id="PRO_5018736862" evidence="2">
    <location>
        <begin position="19"/>
        <end position="555"/>
    </location>
</feature>
<dbReference type="Proteomes" id="UP000283509">
    <property type="component" value="Unassembled WGS sequence"/>
</dbReference>
<protein>
    <submittedName>
        <fullName evidence="3">Uncharacterized protein</fullName>
    </submittedName>
</protein>